<dbReference type="Proteomes" id="UP000324897">
    <property type="component" value="Chromosome 4"/>
</dbReference>
<dbReference type="PANTHER" id="PTHR33401">
    <property type="entry name" value="LIGHT-HARVESTING COMPLEX-LIKE PROTEIN OHP2, CHLOROPLASTIC"/>
    <property type="match status" value="1"/>
</dbReference>
<keyword evidence="2" id="KW-1185">Reference proteome</keyword>
<feature type="non-terminal residue" evidence="1">
    <location>
        <position position="1"/>
    </location>
</feature>
<gene>
    <name evidence="1" type="ORF">EJB05_15206</name>
</gene>
<proteinExistence type="predicted"/>
<dbReference type="OrthoDB" id="1921202at2759"/>
<comment type="caution">
    <text evidence="1">The sequence shown here is derived from an EMBL/GenBank/DDBJ whole genome shotgun (WGS) entry which is preliminary data.</text>
</comment>
<reference evidence="1 2" key="1">
    <citation type="journal article" date="2019" name="Sci. Rep.">
        <title>A high-quality genome of Eragrostis curvula grass provides insights into Poaceae evolution and supports new strategies to enhance forage quality.</title>
        <authorList>
            <person name="Carballo J."/>
            <person name="Santos B.A.C.M."/>
            <person name="Zappacosta D."/>
            <person name="Garbus I."/>
            <person name="Selva J.P."/>
            <person name="Gallo C.A."/>
            <person name="Diaz A."/>
            <person name="Albertini E."/>
            <person name="Caccamo M."/>
            <person name="Echenique V."/>
        </authorList>
    </citation>
    <scope>NUCLEOTIDE SEQUENCE [LARGE SCALE GENOMIC DNA]</scope>
    <source>
        <strain evidence="2">cv. Victoria</strain>
        <tissue evidence="1">Leaf</tissue>
    </source>
</reference>
<dbReference type="PANTHER" id="PTHR33401:SF22">
    <property type="match status" value="1"/>
</dbReference>
<dbReference type="Gramene" id="TVU41667">
    <property type="protein sequence ID" value="TVU41667"/>
    <property type="gene ID" value="EJB05_15206"/>
</dbReference>
<evidence type="ECO:0000313" key="2">
    <source>
        <dbReference type="Proteomes" id="UP000324897"/>
    </source>
</evidence>
<dbReference type="AlphaFoldDB" id="A0A5J9W166"/>
<protein>
    <submittedName>
        <fullName evidence="1">Uncharacterized protein</fullName>
    </submittedName>
</protein>
<sequence>MRSSVDCESNCAPPLRRSCPGVPEPAAVAEEKPPLVQKIEAVAAGVEDEEGCKEVPVAPKSSLKRSDCVDSRNVVKGHVKWMDLLGKDLTQVKEFEPRPL</sequence>
<dbReference type="EMBL" id="RWGY01000007">
    <property type="protein sequence ID" value="TVU41667.1"/>
    <property type="molecule type" value="Genomic_DNA"/>
</dbReference>
<evidence type="ECO:0000313" key="1">
    <source>
        <dbReference type="EMBL" id="TVU41667.1"/>
    </source>
</evidence>
<accession>A0A5J9W166</accession>
<organism evidence="1 2">
    <name type="scientific">Eragrostis curvula</name>
    <name type="common">weeping love grass</name>
    <dbReference type="NCBI Taxonomy" id="38414"/>
    <lineage>
        <taxon>Eukaryota</taxon>
        <taxon>Viridiplantae</taxon>
        <taxon>Streptophyta</taxon>
        <taxon>Embryophyta</taxon>
        <taxon>Tracheophyta</taxon>
        <taxon>Spermatophyta</taxon>
        <taxon>Magnoliopsida</taxon>
        <taxon>Liliopsida</taxon>
        <taxon>Poales</taxon>
        <taxon>Poaceae</taxon>
        <taxon>PACMAD clade</taxon>
        <taxon>Chloridoideae</taxon>
        <taxon>Eragrostideae</taxon>
        <taxon>Eragrostidinae</taxon>
        <taxon>Eragrostis</taxon>
    </lineage>
</organism>
<name>A0A5J9W166_9POAL</name>